<evidence type="ECO:0000256" key="2">
    <source>
        <dbReference type="SAM" id="Phobius"/>
    </source>
</evidence>
<accession>A0ABT6PE84</accession>
<sequence length="137" mass="14955">MENIKKLYEKYSVHLTRPRLEIATVIVIIVCAGSVFLTNLPKQGVLKLDGDTIVYDGSLVRGKMNGQGTVTFANGDSYTGEFSNGAFNGKGTYQAKAGWVYEGDFVNGQAEGKGKLTTEQEVVYEGDFKQGLFQQAQ</sequence>
<dbReference type="PIRSF" id="PIRSF034300">
    <property type="entry name" value="UCP034300"/>
    <property type="match status" value="1"/>
</dbReference>
<keyword evidence="2" id="KW-0472">Membrane</keyword>
<evidence type="ECO:0000256" key="1">
    <source>
        <dbReference type="ARBA" id="ARBA00022737"/>
    </source>
</evidence>
<dbReference type="Proteomes" id="UP001160991">
    <property type="component" value="Unassembled WGS sequence"/>
</dbReference>
<dbReference type="RefSeq" id="WP_281335370.1">
    <property type="nucleotide sequence ID" value="NZ_JARZZP010000010.1"/>
</dbReference>
<proteinExistence type="predicted"/>
<name>A0ABT6PE84_9STRE</name>
<keyword evidence="4" id="KW-1185">Reference proteome</keyword>
<evidence type="ECO:0000313" key="4">
    <source>
        <dbReference type="Proteomes" id="UP001160991"/>
    </source>
</evidence>
<keyword evidence="2" id="KW-1133">Transmembrane helix</keyword>
<dbReference type="PANTHER" id="PTHR23084:SF227">
    <property type="entry name" value="PHOSPHATIDYLINOSITOL-4-PHOSPHATE 5-KINASE RELATED"/>
    <property type="match status" value="1"/>
</dbReference>
<keyword evidence="2" id="KW-0812">Transmembrane</keyword>
<evidence type="ECO:0000313" key="3">
    <source>
        <dbReference type="EMBL" id="MDI1474309.1"/>
    </source>
</evidence>
<keyword evidence="1" id="KW-0677">Repeat</keyword>
<protein>
    <recommendedName>
        <fullName evidence="5">MORN repeat protein</fullName>
    </recommendedName>
</protein>
<gene>
    <name evidence="3" type="ORF">QEZ38_06330</name>
</gene>
<evidence type="ECO:0008006" key="5">
    <source>
        <dbReference type="Google" id="ProtNLM"/>
    </source>
</evidence>
<dbReference type="InterPro" id="IPR003409">
    <property type="entry name" value="MORN"/>
</dbReference>
<dbReference type="EMBL" id="JARZZP010000010">
    <property type="protein sequence ID" value="MDI1474309.1"/>
    <property type="molecule type" value="Genomic_DNA"/>
</dbReference>
<reference evidence="3" key="1">
    <citation type="submission" date="2023-04" db="EMBL/GenBank/DDBJ databases">
        <title>A new Streptococcus species isolated from the patient with bacteremia.</title>
        <authorList>
            <person name="Chen Y.-S."/>
            <person name="Lee C.-Y."/>
            <person name="Chan C.-K."/>
        </authorList>
    </citation>
    <scope>NUCLEOTIDE SEQUENCE</scope>
    <source>
        <strain evidence="3">ST22-14</strain>
    </source>
</reference>
<organism evidence="3 4">
    <name type="scientific">Streptococcus taonis</name>
    <dbReference type="NCBI Taxonomy" id="3041623"/>
    <lineage>
        <taxon>Bacteria</taxon>
        <taxon>Bacillati</taxon>
        <taxon>Bacillota</taxon>
        <taxon>Bacilli</taxon>
        <taxon>Lactobacillales</taxon>
        <taxon>Streptococcaceae</taxon>
        <taxon>Streptococcus</taxon>
    </lineage>
</organism>
<dbReference type="InterPro" id="IPR014590">
    <property type="entry name" value="UCP034300_MORN_rpt-cont"/>
</dbReference>
<comment type="caution">
    <text evidence="3">The sequence shown here is derived from an EMBL/GenBank/DDBJ whole genome shotgun (WGS) entry which is preliminary data.</text>
</comment>
<dbReference type="SUPFAM" id="SSF82185">
    <property type="entry name" value="Histone H3 K4-specific methyltransferase SET7/9 N-terminal domain"/>
    <property type="match status" value="1"/>
</dbReference>
<dbReference type="SMART" id="SM00698">
    <property type="entry name" value="MORN"/>
    <property type="match status" value="3"/>
</dbReference>
<feature type="transmembrane region" description="Helical" evidence="2">
    <location>
        <begin position="20"/>
        <end position="40"/>
    </location>
</feature>
<dbReference type="Gene3D" id="2.20.110.10">
    <property type="entry name" value="Histone H3 K4-specific methyltransferase SET7/9 N-terminal domain"/>
    <property type="match status" value="1"/>
</dbReference>
<dbReference type="PANTHER" id="PTHR23084">
    <property type="entry name" value="PHOSPHATIDYLINOSITOL-4-PHOSPHATE 5-KINASE RELATED"/>
    <property type="match status" value="1"/>
</dbReference>
<dbReference type="Pfam" id="PF02493">
    <property type="entry name" value="MORN"/>
    <property type="match status" value="4"/>
</dbReference>